<reference evidence="3 4" key="1">
    <citation type="journal article" date="2024" name="BMC Genomics">
        <title>De novo assembly and annotation of Popillia japonica's genome with initial clues to its potential as an invasive pest.</title>
        <authorList>
            <person name="Cucini C."/>
            <person name="Boschi S."/>
            <person name="Funari R."/>
            <person name="Cardaioli E."/>
            <person name="Iannotti N."/>
            <person name="Marturano G."/>
            <person name="Paoli F."/>
            <person name="Bruttini M."/>
            <person name="Carapelli A."/>
            <person name="Frati F."/>
            <person name="Nardi F."/>
        </authorList>
    </citation>
    <scope>NUCLEOTIDE SEQUENCE [LARGE SCALE GENOMIC DNA]</scope>
    <source>
        <strain evidence="3">DMR45628</strain>
    </source>
</reference>
<evidence type="ECO:0000313" key="4">
    <source>
        <dbReference type="Proteomes" id="UP001458880"/>
    </source>
</evidence>
<proteinExistence type="predicted"/>
<dbReference type="InterPro" id="IPR009003">
    <property type="entry name" value="Peptidase_S1_PA"/>
</dbReference>
<dbReference type="EMBL" id="JASPKY010000059">
    <property type="protein sequence ID" value="KAK9744377.1"/>
    <property type="molecule type" value="Genomic_DNA"/>
</dbReference>
<name>A0AAW1M7W2_POPJA</name>
<dbReference type="Proteomes" id="UP001458880">
    <property type="component" value="Unassembled WGS sequence"/>
</dbReference>
<keyword evidence="1" id="KW-0732">Signal</keyword>
<accession>A0AAW1M7W2</accession>
<dbReference type="Pfam" id="PF00089">
    <property type="entry name" value="Trypsin"/>
    <property type="match status" value="1"/>
</dbReference>
<feature type="domain" description="Peptidase S1" evidence="2">
    <location>
        <begin position="17"/>
        <end position="223"/>
    </location>
</feature>
<comment type="caution">
    <text evidence="3">The sequence shown here is derived from an EMBL/GenBank/DDBJ whole genome shotgun (WGS) entry which is preliminary data.</text>
</comment>
<keyword evidence="4" id="KW-1185">Reference proteome</keyword>
<evidence type="ECO:0000256" key="1">
    <source>
        <dbReference type="SAM" id="SignalP"/>
    </source>
</evidence>
<organism evidence="3 4">
    <name type="scientific">Popillia japonica</name>
    <name type="common">Japanese beetle</name>
    <dbReference type="NCBI Taxonomy" id="7064"/>
    <lineage>
        <taxon>Eukaryota</taxon>
        <taxon>Metazoa</taxon>
        <taxon>Ecdysozoa</taxon>
        <taxon>Arthropoda</taxon>
        <taxon>Hexapoda</taxon>
        <taxon>Insecta</taxon>
        <taxon>Pterygota</taxon>
        <taxon>Neoptera</taxon>
        <taxon>Endopterygota</taxon>
        <taxon>Coleoptera</taxon>
        <taxon>Polyphaga</taxon>
        <taxon>Scarabaeiformia</taxon>
        <taxon>Scarabaeidae</taxon>
        <taxon>Rutelinae</taxon>
        <taxon>Popillia</taxon>
    </lineage>
</organism>
<dbReference type="InterPro" id="IPR001254">
    <property type="entry name" value="Trypsin_dom"/>
</dbReference>
<feature type="signal peptide" evidence="1">
    <location>
        <begin position="1"/>
        <end position="20"/>
    </location>
</feature>
<dbReference type="GO" id="GO:0006508">
    <property type="term" value="P:proteolysis"/>
    <property type="evidence" value="ECO:0007669"/>
    <property type="project" value="InterPro"/>
</dbReference>
<dbReference type="InterPro" id="IPR043504">
    <property type="entry name" value="Peptidase_S1_PA_chymotrypsin"/>
</dbReference>
<evidence type="ECO:0000313" key="3">
    <source>
        <dbReference type="EMBL" id="KAK9744377.1"/>
    </source>
</evidence>
<gene>
    <name evidence="3" type="ORF">QE152_g7826</name>
</gene>
<feature type="chain" id="PRO_5044024917" evidence="1">
    <location>
        <begin position="21"/>
        <end position="223"/>
    </location>
</feature>
<sequence length="223" mass="24338">MCSSAIFVFGIAIILHVTQGNLGDIANHLIQKREISNQFPYLAKLGYQTKFGLIWGCTGALTFPTNTILTANFCISQKAYGGNLNIVQIENRNYSVLEKKVVTDEIGAVILDKNTDSAKACILKNPSIPVNTTAIIAGWGGMSPENQLHGTINKELAESMVTVLEVSKQTIKVQSTSDSPCFADRGGPLQIPSKDPECRYNVIGFLKEWKNCGEPNSFGTYIF</sequence>
<dbReference type="PROSITE" id="PS50240">
    <property type="entry name" value="TRYPSIN_DOM"/>
    <property type="match status" value="1"/>
</dbReference>
<evidence type="ECO:0000259" key="2">
    <source>
        <dbReference type="PROSITE" id="PS50240"/>
    </source>
</evidence>
<dbReference type="Gene3D" id="2.40.10.10">
    <property type="entry name" value="Trypsin-like serine proteases"/>
    <property type="match status" value="1"/>
</dbReference>
<dbReference type="AlphaFoldDB" id="A0AAW1M7W2"/>
<dbReference type="GO" id="GO:0004252">
    <property type="term" value="F:serine-type endopeptidase activity"/>
    <property type="evidence" value="ECO:0007669"/>
    <property type="project" value="InterPro"/>
</dbReference>
<protein>
    <submittedName>
        <fullName evidence="3">Trypsin</fullName>
    </submittedName>
</protein>
<dbReference type="SUPFAM" id="SSF50494">
    <property type="entry name" value="Trypsin-like serine proteases"/>
    <property type="match status" value="1"/>
</dbReference>